<proteinExistence type="predicted"/>
<evidence type="ECO:0000313" key="2">
    <source>
        <dbReference type="Proteomes" id="UP000000540"/>
    </source>
</evidence>
<dbReference type="EMBL" id="AE017223">
    <property type="protein sequence ID" value="AAX73967.1"/>
    <property type="molecule type" value="Genomic_DNA"/>
</dbReference>
<protein>
    <submittedName>
        <fullName evidence="1">Uncharacterized protein</fullName>
    </submittedName>
</protein>
<sequence>MFEKRLLSGAYILRPGIGYDAPASFIIRVLHAWRMDGQLAHRLRRCVFFFAIIGLSLDTARQRCRACIGVFALHRIEPALAFGHRGKAAIAVNCDERVAIADKGRIVHAAELADDDAAAARRRVAASPRIFAHILADLRLGAGHCGNNGRKSQGKAGQKSQGIDLHGRALQIVEYFQDNAAKQILRVAPAIPLKRNRPRRIKA</sequence>
<dbReference type="AlphaFoldDB" id="Q57EG7"/>
<evidence type="ECO:0000313" key="1">
    <source>
        <dbReference type="EMBL" id="AAX73967.1"/>
    </source>
</evidence>
<dbReference type="HOGENOM" id="CLU_1419066_0_0_5"/>
<name>Q57EG7_BRUAB</name>
<accession>Q57EG7</accession>
<reference evidence="1 2" key="1">
    <citation type="journal article" date="2005" name="J. Bacteriol.">
        <title>Completion of the genome sequence of Brucella abortus and comparison to the highly similar genomes of Brucella melitensis and Brucella suis.</title>
        <authorList>
            <person name="Halling S.M."/>
            <person name="Peterson-Burch B.D."/>
            <person name="Bricker B.J."/>
            <person name="Zuerner R.L."/>
            <person name="Qing Z."/>
            <person name="Li L.L."/>
            <person name="Kapur V."/>
            <person name="Alt D.P."/>
            <person name="Olsen S.C."/>
        </authorList>
    </citation>
    <scope>NUCLEOTIDE SEQUENCE [LARGE SCALE GENOMIC DNA]</scope>
    <source>
        <strain evidence="1 2">9-941</strain>
    </source>
</reference>
<dbReference type="Proteomes" id="UP000000540">
    <property type="component" value="Chromosome I"/>
</dbReference>
<dbReference type="EnsemblBacteria" id="AAX73967">
    <property type="protein sequence ID" value="AAX73967"/>
    <property type="gene ID" value="BruAb1_0589"/>
</dbReference>
<organism evidence="1 2">
    <name type="scientific">Brucella abortus biovar 1 (strain 9-941)</name>
    <dbReference type="NCBI Taxonomy" id="262698"/>
    <lineage>
        <taxon>Bacteria</taxon>
        <taxon>Pseudomonadati</taxon>
        <taxon>Pseudomonadota</taxon>
        <taxon>Alphaproteobacteria</taxon>
        <taxon>Hyphomicrobiales</taxon>
        <taxon>Brucellaceae</taxon>
        <taxon>Brucella/Ochrobactrum group</taxon>
        <taxon>Brucella</taxon>
    </lineage>
</organism>
<dbReference type="KEGG" id="bmb:BruAb1_0589"/>
<gene>
    <name evidence="1" type="ordered locus">BruAb1_0589</name>
</gene>